<sequence>MNETMPHDEKPNQRIFDYLKEQTFNSLASGNKDEEALGHNAPHNEK</sequence>
<feature type="region of interest" description="Disordered" evidence="1">
    <location>
        <begin position="27"/>
        <end position="46"/>
    </location>
</feature>
<evidence type="ECO:0000313" key="3">
    <source>
        <dbReference type="Proteomes" id="UP000011996"/>
    </source>
</evidence>
<organism evidence="2 3">
    <name type="scientific">Rhodopirellula europaea SH398</name>
    <dbReference type="NCBI Taxonomy" id="1263868"/>
    <lineage>
        <taxon>Bacteria</taxon>
        <taxon>Pseudomonadati</taxon>
        <taxon>Planctomycetota</taxon>
        <taxon>Planctomycetia</taxon>
        <taxon>Pirellulales</taxon>
        <taxon>Pirellulaceae</taxon>
        <taxon>Rhodopirellula</taxon>
    </lineage>
</organism>
<protein>
    <submittedName>
        <fullName evidence="2">Uncharacterized protein</fullName>
    </submittedName>
</protein>
<feature type="compositionally biased region" description="Basic and acidic residues" evidence="1">
    <location>
        <begin position="31"/>
        <end position="46"/>
    </location>
</feature>
<accession>M5SI06</accession>
<dbReference type="STRING" id="1263868.RESH_02059"/>
<proteinExistence type="predicted"/>
<comment type="caution">
    <text evidence="2">The sequence shown here is derived from an EMBL/GenBank/DDBJ whole genome shotgun (WGS) entry which is preliminary data.</text>
</comment>
<evidence type="ECO:0000256" key="1">
    <source>
        <dbReference type="SAM" id="MobiDB-lite"/>
    </source>
</evidence>
<dbReference type="Proteomes" id="UP000011996">
    <property type="component" value="Unassembled WGS sequence"/>
</dbReference>
<gene>
    <name evidence="2" type="ORF">RESH_02059</name>
</gene>
<reference evidence="2 3" key="1">
    <citation type="journal article" date="2013" name="Mar. Genomics">
        <title>Expression of sulfatases in Rhodopirellula baltica and the diversity of sulfatases in the genus Rhodopirellula.</title>
        <authorList>
            <person name="Wegner C.E."/>
            <person name="Richter-Heitmann T."/>
            <person name="Klindworth A."/>
            <person name="Klockow C."/>
            <person name="Richter M."/>
            <person name="Achstetter T."/>
            <person name="Glockner F.O."/>
            <person name="Harder J."/>
        </authorList>
    </citation>
    <scope>NUCLEOTIDE SEQUENCE [LARGE SCALE GENOMIC DNA]</scope>
    <source>
        <strain evidence="2 3">SH398</strain>
    </source>
</reference>
<evidence type="ECO:0000313" key="2">
    <source>
        <dbReference type="EMBL" id="EMI27327.1"/>
    </source>
</evidence>
<dbReference type="AlphaFoldDB" id="M5SI06"/>
<dbReference type="EMBL" id="ANOF01000068">
    <property type="protein sequence ID" value="EMI27327.1"/>
    <property type="molecule type" value="Genomic_DNA"/>
</dbReference>
<name>M5SI06_9BACT</name>
<dbReference type="PATRIC" id="fig|1263868.3.peg.2225"/>